<sequence length="218" mass="24061">MSVSMGHHSQDLVIPDKMEAHRLRREEKDKIHGQVLIEGAKMGMVTTAGALAASFGLNHYSSLFRGLTLPFKISLVLAATTAGFFTETDRAAMKADREFAKKFSISQEDEVELKSSNPFKLSSSEWDMEEIKKAAFKNKYSLLGYSYAGIVGTALVYNFSRRDIFMTQKFVNARLVGQFSAVAGVLLIGAAAAGGRSTEKELDPYYERIVGGEDKRNI</sequence>
<accession>A0A507F6L6</accession>
<gene>
    <name evidence="2" type="ORF">CcCBS67573_g06309</name>
</gene>
<feature type="transmembrane region" description="Helical" evidence="1">
    <location>
        <begin position="142"/>
        <end position="160"/>
    </location>
</feature>
<evidence type="ECO:0000313" key="2">
    <source>
        <dbReference type="EMBL" id="TPX71036.1"/>
    </source>
</evidence>
<feature type="transmembrane region" description="Helical" evidence="1">
    <location>
        <begin position="175"/>
        <end position="194"/>
    </location>
</feature>
<proteinExistence type="predicted"/>
<reference evidence="2 3" key="1">
    <citation type="journal article" date="2019" name="Sci. Rep.">
        <title>Comparative genomics of chytrid fungi reveal insights into the obligate biotrophic and pathogenic lifestyle of Synchytrium endobioticum.</title>
        <authorList>
            <person name="van de Vossenberg B.T.L.H."/>
            <person name="Warris S."/>
            <person name="Nguyen H.D.T."/>
            <person name="van Gent-Pelzer M.P.E."/>
            <person name="Joly D.L."/>
            <person name="van de Geest H.C."/>
            <person name="Bonants P.J.M."/>
            <person name="Smith D.S."/>
            <person name="Levesque C.A."/>
            <person name="van der Lee T.A.J."/>
        </authorList>
    </citation>
    <scope>NUCLEOTIDE SEQUENCE [LARGE SCALE GENOMIC DNA]</scope>
    <source>
        <strain evidence="2 3">CBS 675.73</strain>
    </source>
</reference>
<evidence type="ECO:0008006" key="4">
    <source>
        <dbReference type="Google" id="ProtNLM"/>
    </source>
</evidence>
<keyword evidence="3" id="KW-1185">Reference proteome</keyword>
<protein>
    <recommendedName>
        <fullName evidence="4">HIG1 domain-containing protein</fullName>
    </recommendedName>
</protein>
<dbReference type="AlphaFoldDB" id="A0A507F6L6"/>
<organism evidence="2 3">
    <name type="scientific">Chytriomyces confervae</name>
    <dbReference type="NCBI Taxonomy" id="246404"/>
    <lineage>
        <taxon>Eukaryota</taxon>
        <taxon>Fungi</taxon>
        <taxon>Fungi incertae sedis</taxon>
        <taxon>Chytridiomycota</taxon>
        <taxon>Chytridiomycota incertae sedis</taxon>
        <taxon>Chytridiomycetes</taxon>
        <taxon>Chytridiales</taxon>
        <taxon>Chytriomycetaceae</taxon>
        <taxon>Chytriomyces</taxon>
    </lineage>
</organism>
<keyword evidence="1" id="KW-1133">Transmembrane helix</keyword>
<comment type="caution">
    <text evidence="2">The sequence shown here is derived from an EMBL/GenBank/DDBJ whole genome shotgun (WGS) entry which is preliminary data.</text>
</comment>
<evidence type="ECO:0000256" key="1">
    <source>
        <dbReference type="SAM" id="Phobius"/>
    </source>
</evidence>
<feature type="transmembrane region" description="Helical" evidence="1">
    <location>
        <begin position="63"/>
        <end position="85"/>
    </location>
</feature>
<dbReference type="OrthoDB" id="1915122at2759"/>
<dbReference type="STRING" id="246404.A0A507F6L6"/>
<keyword evidence="1" id="KW-0472">Membrane</keyword>
<keyword evidence="1" id="KW-0812">Transmembrane</keyword>
<name>A0A507F6L6_9FUNG</name>
<dbReference type="Proteomes" id="UP000320333">
    <property type="component" value="Unassembled WGS sequence"/>
</dbReference>
<evidence type="ECO:0000313" key="3">
    <source>
        <dbReference type="Proteomes" id="UP000320333"/>
    </source>
</evidence>
<dbReference type="EMBL" id="QEAP01000262">
    <property type="protein sequence ID" value="TPX71036.1"/>
    <property type="molecule type" value="Genomic_DNA"/>
</dbReference>